<comment type="caution">
    <text evidence="1">The sequence shown here is derived from an EMBL/GenBank/DDBJ whole genome shotgun (WGS) entry which is preliminary data.</text>
</comment>
<evidence type="ECO:0000313" key="1">
    <source>
        <dbReference type="EMBL" id="CAF1618861.1"/>
    </source>
</evidence>
<proteinExistence type="predicted"/>
<dbReference type="AlphaFoldDB" id="A0A816C659"/>
<dbReference type="EMBL" id="CAJOBC010107160">
    <property type="protein sequence ID" value="CAF4507298.1"/>
    <property type="molecule type" value="Genomic_DNA"/>
</dbReference>
<evidence type="ECO:0000313" key="3">
    <source>
        <dbReference type="Proteomes" id="UP000663829"/>
    </source>
</evidence>
<dbReference type="Proteomes" id="UP000663829">
    <property type="component" value="Unassembled WGS sequence"/>
</dbReference>
<organism evidence="1 3">
    <name type="scientific">Didymodactylos carnosus</name>
    <dbReference type="NCBI Taxonomy" id="1234261"/>
    <lineage>
        <taxon>Eukaryota</taxon>
        <taxon>Metazoa</taxon>
        <taxon>Spiralia</taxon>
        <taxon>Gnathifera</taxon>
        <taxon>Rotifera</taxon>
        <taxon>Eurotatoria</taxon>
        <taxon>Bdelloidea</taxon>
        <taxon>Philodinida</taxon>
        <taxon>Philodinidae</taxon>
        <taxon>Didymodactylos</taxon>
    </lineage>
</organism>
<name>A0A816C659_9BILA</name>
<gene>
    <name evidence="1" type="ORF">GPM918_LOCUS43597</name>
    <name evidence="2" type="ORF">SRO942_LOCUS45131</name>
</gene>
<dbReference type="EMBL" id="CAJNOQ010040094">
    <property type="protein sequence ID" value="CAF1618861.1"/>
    <property type="molecule type" value="Genomic_DNA"/>
</dbReference>
<keyword evidence="3" id="KW-1185">Reference proteome</keyword>
<dbReference type="Proteomes" id="UP000681722">
    <property type="component" value="Unassembled WGS sequence"/>
</dbReference>
<protein>
    <submittedName>
        <fullName evidence="1">Uncharacterized protein</fullName>
    </submittedName>
</protein>
<reference evidence="1" key="1">
    <citation type="submission" date="2021-02" db="EMBL/GenBank/DDBJ databases">
        <authorList>
            <person name="Nowell W R."/>
        </authorList>
    </citation>
    <scope>NUCLEOTIDE SEQUENCE</scope>
</reference>
<sequence>MSRIVPTKPVVIRLSKQLPQASISQQTAEIDVDKLQQNGLRSAAFVKVSRRRRQ</sequence>
<evidence type="ECO:0000313" key="2">
    <source>
        <dbReference type="EMBL" id="CAF4507298.1"/>
    </source>
</evidence>
<accession>A0A816C659</accession>
<feature type="non-terminal residue" evidence="1">
    <location>
        <position position="1"/>
    </location>
</feature>